<organism evidence="2 3">
    <name type="scientific">Rhodanobacter glycinis</name>
    <dbReference type="NCBI Taxonomy" id="582702"/>
    <lineage>
        <taxon>Bacteria</taxon>
        <taxon>Pseudomonadati</taxon>
        <taxon>Pseudomonadota</taxon>
        <taxon>Gammaproteobacteria</taxon>
        <taxon>Lysobacterales</taxon>
        <taxon>Rhodanobacteraceae</taxon>
        <taxon>Rhodanobacter</taxon>
    </lineage>
</organism>
<dbReference type="EMBL" id="CP042807">
    <property type="protein sequence ID" value="QEE25251.1"/>
    <property type="molecule type" value="Genomic_DNA"/>
</dbReference>
<keyword evidence="1" id="KW-0732">Signal</keyword>
<feature type="chain" id="PRO_5023024816" evidence="1">
    <location>
        <begin position="22"/>
        <end position="147"/>
    </location>
</feature>
<evidence type="ECO:0000313" key="2">
    <source>
        <dbReference type="EMBL" id="QEE25251.1"/>
    </source>
</evidence>
<protein>
    <submittedName>
        <fullName evidence="2">Uncharacterized protein</fullName>
    </submittedName>
</protein>
<dbReference type="RefSeq" id="WP_147627694.1">
    <property type="nucleotide sequence ID" value="NZ_CP042807.1"/>
</dbReference>
<gene>
    <name evidence="2" type="ORF">CS053_12695</name>
</gene>
<dbReference type="KEGG" id="rgl:CS053_12695"/>
<feature type="signal peptide" evidence="1">
    <location>
        <begin position="1"/>
        <end position="21"/>
    </location>
</feature>
<reference evidence="2 3" key="1">
    <citation type="submission" date="2019-08" db="EMBL/GenBank/DDBJ databases">
        <title>Complete genome sequence of Rhodanobacter glycinis strain T01E-68 isolated from tomato root.</title>
        <authorList>
            <person name="Weon H.-Y."/>
            <person name="Lee S.A."/>
        </authorList>
    </citation>
    <scope>NUCLEOTIDE SEQUENCE [LARGE SCALE GENOMIC DNA]</scope>
    <source>
        <strain evidence="2 3">T01E-68</strain>
    </source>
</reference>
<name>A0A5B9E3S2_9GAMM</name>
<dbReference type="Proteomes" id="UP000321807">
    <property type="component" value="Chromosome"/>
</dbReference>
<dbReference type="AlphaFoldDB" id="A0A5B9E3S2"/>
<dbReference type="PROSITE" id="PS51257">
    <property type="entry name" value="PROKAR_LIPOPROTEIN"/>
    <property type="match status" value="1"/>
</dbReference>
<accession>A0A5B9E3S2</accession>
<evidence type="ECO:0000313" key="3">
    <source>
        <dbReference type="Proteomes" id="UP000321807"/>
    </source>
</evidence>
<sequence>MCIRKSMLLPGLVLMAGCVQAHPRPAPAQACRPAQAAAADAMVDKLNDWAAVDRFFREYRQCDDGGIAEGSSDAVAHLLANQWGTLPKLQALIQREPALRAFVLNHINSTLDTDDLNKIKQNASTSCPPSGASLCAGMRQAVEQALK</sequence>
<evidence type="ECO:0000256" key="1">
    <source>
        <dbReference type="SAM" id="SignalP"/>
    </source>
</evidence>
<proteinExistence type="predicted"/>